<accession>A0A090Q1C9</accession>
<gene>
    <name evidence="1" type="ORF">JCM19294_1154</name>
</gene>
<dbReference type="Gene3D" id="2.30.130.30">
    <property type="entry name" value="Hypothetical protein"/>
    <property type="match status" value="1"/>
</dbReference>
<protein>
    <recommendedName>
        <fullName evidence="3">ASCH domain-containing protein</fullName>
    </recommendedName>
</protein>
<dbReference type="eggNOG" id="ENOG5033I4C">
    <property type="taxonomic scope" value="Bacteria"/>
</dbReference>
<proteinExistence type="predicted"/>
<sequence>MILGFNKQFKEPILNGSKIHTIRADKNNRWKKGNKIHFATGVRTKDYSQFKFGECKSVQYLRIDYPKCEITGQPIHAPTVQIDNQYITSEEIQELALKDGFKNKADFFKWFKDDFEGVLIHWTNFKY</sequence>
<dbReference type="EMBL" id="BBML01000003">
    <property type="protein sequence ID" value="GAK96845.1"/>
    <property type="molecule type" value="Genomic_DNA"/>
</dbReference>
<dbReference type="Proteomes" id="UP000029221">
    <property type="component" value="Unassembled WGS sequence"/>
</dbReference>
<evidence type="ECO:0008006" key="3">
    <source>
        <dbReference type="Google" id="ProtNLM"/>
    </source>
</evidence>
<dbReference type="RefSeq" id="WP_042278365.1">
    <property type="nucleotide sequence ID" value="NZ_BBML01000003.1"/>
</dbReference>
<comment type="caution">
    <text evidence="1">The sequence shown here is derived from an EMBL/GenBank/DDBJ whole genome shotgun (WGS) entry which is preliminary data.</text>
</comment>
<reference evidence="1" key="1">
    <citation type="journal article" date="2014" name="Genome Announc.">
        <title>Draft Genome Sequences of Marine Flavobacterium Nonlabens Strains NR17, NR24, NR27, NR32, NR33, and Ara13.</title>
        <authorList>
            <person name="Nakanishi M."/>
            <person name="Meirelles P."/>
            <person name="Suzuki R."/>
            <person name="Takatani N."/>
            <person name="Mino S."/>
            <person name="Suda W."/>
            <person name="Oshima K."/>
            <person name="Hattori M."/>
            <person name="Ohkuma M."/>
            <person name="Hosokawa M."/>
            <person name="Miyashita K."/>
            <person name="Thompson F.L."/>
            <person name="Niwa A."/>
            <person name="Sawabe T."/>
            <person name="Sawabe T."/>
        </authorList>
    </citation>
    <scope>NUCLEOTIDE SEQUENCE [LARGE SCALE GENOMIC DNA]</scope>
    <source>
        <strain evidence="1">JCM 19294</strain>
    </source>
</reference>
<evidence type="ECO:0000313" key="1">
    <source>
        <dbReference type="EMBL" id="GAK96845.1"/>
    </source>
</evidence>
<organism evidence="1 2">
    <name type="scientific">Nonlabens tegetincola</name>
    <dbReference type="NCBI Taxonomy" id="323273"/>
    <lineage>
        <taxon>Bacteria</taxon>
        <taxon>Pseudomonadati</taxon>
        <taxon>Bacteroidota</taxon>
        <taxon>Flavobacteriia</taxon>
        <taxon>Flavobacteriales</taxon>
        <taxon>Flavobacteriaceae</taxon>
        <taxon>Nonlabens</taxon>
    </lineage>
</organism>
<keyword evidence="2" id="KW-1185">Reference proteome</keyword>
<name>A0A090Q1C9_9FLAO</name>
<dbReference type="AlphaFoldDB" id="A0A090Q1C9"/>
<evidence type="ECO:0000313" key="2">
    <source>
        <dbReference type="Proteomes" id="UP000029221"/>
    </source>
</evidence>